<accession>A0A6L2M4E5</accession>
<sequence length="328" mass="37190">MRNNDLRTKLEYFSEDYDEEREMEPRLEPARAVTPPLRAASPKVRKRREKVVGFEEIQNRGERRVERNSEGGRPSEKAPRGNGSQNVNLLPLLAAHIGRSENGQPLQSSLTFAYGAHGLPSANSYEKLPIGGSFENLPQGGHVPSTFTNGNVLPKNGFTHPVNIPSNSYPFYTQPMYAFLNMPAHANPNPTGLFPNPLSSVTPFVRWIEDYPLLDGRKMPSHIGSYDGKGDPDNFLHLIEGSIRMQKWLMPVACHMFTYTLKDSAIIWWNSQKAGSILDYEDLKAKFRSDFSQQKKFTKTHLVVHNIKQRTKVPEPSLPDTHMTPYRF</sequence>
<feature type="compositionally biased region" description="Basic and acidic residues" evidence="1">
    <location>
        <begin position="1"/>
        <end position="12"/>
    </location>
</feature>
<evidence type="ECO:0000256" key="1">
    <source>
        <dbReference type="SAM" id="MobiDB-lite"/>
    </source>
</evidence>
<organism evidence="2">
    <name type="scientific">Tanacetum cinerariifolium</name>
    <name type="common">Dalmatian daisy</name>
    <name type="synonym">Chrysanthemum cinerariifolium</name>
    <dbReference type="NCBI Taxonomy" id="118510"/>
    <lineage>
        <taxon>Eukaryota</taxon>
        <taxon>Viridiplantae</taxon>
        <taxon>Streptophyta</taxon>
        <taxon>Embryophyta</taxon>
        <taxon>Tracheophyta</taxon>
        <taxon>Spermatophyta</taxon>
        <taxon>Magnoliopsida</taxon>
        <taxon>eudicotyledons</taxon>
        <taxon>Gunneridae</taxon>
        <taxon>Pentapetalae</taxon>
        <taxon>asterids</taxon>
        <taxon>campanulids</taxon>
        <taxon>Asterales</taxon>
        <taxon>Asteraceae</taxon>
        <taxon>Asteroideae</taxon>
        <taxon>Anthemideae</taxon>
        <taxon>Anthemidinae</taxon>
        <taxon>Tanacetum</taxon>
    </lineage>
</organism>
<reference evidence="2" key="1">
    <citation type="journal article" date="2019" name="Sci. Rep.">
        <title>Draft genome of Tanacetum cinerariifolium, the natural source of mosquito coil.</title>
        <authorList>
            <person name="Yamashiro T."/>
            <person name="Shiraishi A."/>
            <person name="Satake H."/>
            <person name="Nakayama K."/>
        </authorList>
    </citation>
    <scope>NUCLEOTIDE SEQUENCE</scope>
</reference>
<dbReference type="PANTHER" id="PTHR33223:SF11">
    <property type="entry name" value="ELEMENT PROTEIN, PUTATIVE-RELATED"/>
    <property type="match status" value="1"/>
</dbReference>
<dbReference type="AlphaFoldDB" id="A0A6L2M4E5"/>
<feature type="region of interest" description="Disordered" evidence="1">
    <location>
        <begin position="1"/>
        <end position="86"/>
    </location>
</feature>
<dbReference type="EMBL" id="BKCJ010005528">
    <property type="protein sequence ID" value="GEU67235.1"/>
    <property type="molecule type" value="Genomic_DNA"/>
</dbReference>
<name>A0A6L2M4E5_TANCI</name>
<dbReference type="PANTHER" id="PTHR33223">
    <property type="entry name" value="CCHC-TYPE DOMAIN-CONTAINING PROTEIN"/>
    <property type="match status" value="1"/>
</dbReference>
<protein>
    <submittedName>
        <fullName evidence="2">Uncharacterized protein</fullName>
    </submittedName>
</protein>
<feature type="compositionally biased region" description="Acidic residues" evidence="1">
    <location>
        <begin position="13"/>
        <end position="22"/>
    </location>
</feature>
<evidence type="ECO:0000313" key="2">
    <source>
        <dbReference type="EMBL" id="GEU67235.1"/>
    </source>
</evidence>
<comment type="caution">
    <text evidence="2">The sequence shown here is derived from an EMBL/GenBank/DDBJ whole genome shotgun (WGS) entry which is preliminary data.</text>
</comment>
<gene>
    <name evidence="2" type="ORF">Tci_039213</name>
</gene>
<feature type="compositionally biased region" description="Basic and acidic residues" evidence="1">
    <location>
        <begin position="50"/>
        <end position="79"/>
    </location>
</feature>
<proteinExistence type="predicted"/>